<dbReference type="RefSeq" id="WP_119666986.1">
    <property type="nucleotide sequence ID" value="NZ_QXED01000002.1"/>
</dbReference>
<protein>
    <submittedName>
        <fullName evidence="2">Uncharacterized protein</fullName>
    </submittedName>
</protein>
<proteinExistence type="predicted"/>
<dbReference type="Proteomes" id="UP000283523">
    <property type="component" value="Unassembled WGS sequence"/>
</dbReference>
<dbReference type="AlphaFoldDB" id="A0A418ME52"/>
<keyword evidence="1" id="KW-0175">Coiled coil</keyword>
<evidence type="ECO:0000313" key="2">
    <source>
        <dbReference type="EMBL" id="RIV25099.1"/>
    </source>
</evidence>
<reference evidence="2 3" key="1">
    <citation type="submission" date="2018-08" db="EMBL/GenBank/DDBJ databases">
        <title>Fibrisoma montanum sp. nov., isolated from Danxia mountain soil.</title>
        <authorList>
            <person name="Huang Y."/>
        </authorList>
    </citation>
    <scope>NUCLEOTIDE SEQUENCE [LARGE SCALE GENOMIC DNA]</scope>
    <source>
        <strain evidence="2 3">HYT19</strain>
    </source>
</reference>
<evidence type="ECO:0000313" key="3">
    <source>
        <dbReference type="Proteomes" id="UP000283523"/>
    </source>
</evidence>
<name>A0A418ME52_9BACT</name>
<organism evidence="2 3">
    <name type="scientific">Fibrisoma montanum</name>
    <dbReference type="NCBI Taxonomy" id="2305895"/>
    <lineage>
        <taxon>Bacteria</taxon>
        <taxon>Pseudomonadati</taxon>
        <taxon>Bacteroidota</taxon>
        <taxon>Cytophagia</taxon>
        <taxon>Cytophagales</taxon>
        <taxon>Spirosomataceae</taxon>
        <taxon>Fibrisoma</taxon>
    </lineage>
</organism>
<gene>
    <name evidence="2" type="ORF">DYU11_07205</name>
</gene>
<feature type="coiled-coil region" evidence="1">
    <location>
        <begin position="81"/>
        <end position="108"/>
    </location>
</feature>
<keyword evidence="3" id="KW-1185">Reference proteome</keyword>
<evidence type="ECO:0000256" key="1">
    <source>
        <dbReference type="SAM" id="Coils"/>
    </source>
</evidence>
<comment type="caution">
    <text evidence="2">The sequence shown here is derived from an EMBL/GenBank/DDBJ whole genome shotgun (WGS) entry which is preliminary data.</text>
</comment>
<sequence>MTTKQLRQAIARLYPDTYSRWSWKRLLADFVDRHLKAYIEEVKRAIVSGHPIPVIPDDLRAAAPLLARQQQLTYDELALSCYMLQLELETARQERDHLKRQADRMHTIAINSQQVAEESVTLLKNLTNWNPDSRLN</sequence>
<accession>A0A418ME52</accession>
<dbReference type="EMBL" id="QXED01000002">
    <property type="protein sequence ID" value="RIV25099.1"/>
    <property type="molecule type" value="Genomic_DNA"/>
</dbReference>